<keyword evidence="2" id="KW-1185">Reference proteome</keyword>
<gene>
    <name evidence="1" type="ordered locus">Ctha_0512</name>
</gene>
<dbReference type="KEGG" id="cts:Ctha_0512"/>
<dbReference type="EMBL" id="CP001100">
    <property type="protein sequence ID" value="ACF12983.1"/>
    <property type="molecule type" value="Genomic_DNA"/>
</dbReference>
<reference evidence="1 2" key="1">
    <citation type="submission" date="2008-06" db="EMBL/GenBank/DDBJ databases">
        <title>Complete sequence of Chloroherpeton thalassium ATCC 35110.</title>
        <authorList>
            <consortium name="US DOE Joint Genome Institute"/>
            <person name="Lucas S."/>
            <person name="Copeland A."/>
            <person name="Lapidus A."/>
            <person name="Glavina del Rio T."/>
            <person name="Dalin E."/>
            <person name="Tice H."/>
            <person name="Bruce D."/>
            <person name="Goodwin L."/>
            <person name="Pitluck S."/>
            <person name="Schmutz J."/>
            <person name="Larimer F."/>
            <person name="Land M."/>
            <person name="Hauser L."/>
            <person name="Kyrpides N."/>
            <person name="Mikhailova N."/>
            <person name="Liu Z."/>
            <person name="Li T."/>
            <person name="Zhao F."/>
            <person name="Overmann J."/>
            <person name="Bryant D.A."/>
            <person name="Richardson P."/>
        </authorList>
    </citation>
    <scope>NUCLEOTIDE SEQUENCE [LARGE SCALE GENOMIC DNA]</scope>
    <source>
        <strain evidence="2">ATCC 35110 / GB-78</strain>
    </source>
</reference>
<accession>B3QV29</accession>
<dbReference type="HOGENOM" id="CLU_2380996_0_0_10"/>
<dbReference type="eggNOG" id="ENOG502ZWMF">
    <property type="taxonomic scope" value="Bacteria"/>
</dbReference>
<organism evidence="1 2">
    <name type="scientific">Chloroherpeton thalassium (strain ATCC 35110 / GB-78)</name>
    <dbReference type="NCBI Taxonomy" id="517418"/>
    <lineage>
        <taxon>Bacteria</taxon>
        <taxon>Pseudomonadati</taxon>
        <taxon>Chlorobiota</taxon>
        <taxon>Chlorobiia</taxon>
        <taxon>Chlorobiales</taxon>
        <taxon>Chloroherpetonaceae</taxon>
        <taxon>Chloroherpeton</taxon>
    </lineage>
</organism>
<evidence type="ECO:0000313" key="2">
    <source>
        <dbReference type="Proteomes" id="UP000001208"/>
    </source>
</evidence>
<name>B3QV29_CHLT3</name>
<sequence length="94" mass="10834">MQQEMLSKGFIEKTFLDYYAKGHHQEFYLADNFNNLKSYFPVFEHEHPKKLKDVAVSLVQAGLVQGSISDYNHVITVCISGITRDGYIYLRSIS</sequence>
<protein>
    <submittedName>
        <fullName evidence="1">Uncharacterized protein</fullName>
    </submittedName>
</protein>
<dbReference type="Proteomes" id="UP000001208">
    <property type="component" value="Chromosome"/>
</dbReference>
<dbReference type="RefSeq" id="WP_012499067.1">
    <property type="nucleotide sequence ID" value="NC_011026.1"/>
</dbReference>
<proteinExistence type="predicted"/>
<dbReference type="AlphaFoldDB" id="B3QV29"/>
<evidence type="ECO:0000313" key="1">
    <source>
        <dbReference type="EMBL" id="ACF12983.1"/>
    </source>
</evidence>